<evidence type="ECO:0000313" key="1">
    <source>
        <dbReference type="EMBL" id="KZS97545.1"/>
    </source>
</evidence>
<gene>
    <name evidence="1" type="ORF">SISNIDRAFT_449064</name>
</gene>
<dbReference type="STRING" id="1314777.A0A164Z4N2"/>
<evidence type="ECO:0008006" key="3">
    <source>
        <dbReference type="Google" id="ProtNLM"/>
    </source>
</evidence>
<dbReference type="InterPro" id="IPR008313">
    <property type="entry name" value="GH125"/>
</dbReference>
<dbReference type="SUPFAM" id="SSF48208">
    <property type="entry name" value="Six-hairpin glycosidases"/>
    <property type="match status" value="1"/>
</dbReference>
<proteinExistence type="predicted"/>
<dbReference type="EMBL" id="KV419396">
    <property type="protein sequence ID" value="KZS97545.1"/>
    <property type="molecule type" value="Genomic_DNA"/>
</dbReference>
<dbReference type="SMART" id="SM01149">
    <property type="entry name" value="DUF1237"/>
    <property type="match status" value="1"/>
</dbReference>
<dbReference type="Proteomes" id="UP000076722">
    <property type="component" value="Unassembled WGS sequence"/>
</dbReference>
<dbReference type="InterPro" id="IPR008928">
    <property type="entry name" value="6-hairpin_glycosidase_sf"/>
</dbReference>
<dbReference type="OrthoDB" id="7771656at2759"/>
<dbReference type="Gene3D" id="1.50.10.10">
    <property type="match status" value="1"/>
</dbReference>
<dbReference type="InterPro" id="IPR012341">
    <property type="entry name" value="6hp_glycosidase-like_sf"/>
</dbReference>
<name>A0A164Z4N2_9AGAM</name>
<dbReference type="PIRSF" id="PIRSF028846">
    <property type="entry name" value="UCP028846"/>
    <property type="match status" value="1"/>
</dbReference>
<organism evidence="1 2">
    <name type="scientific">Sistotremastrum niveocremeum HHB9708</name>
    <dbReference type="NCBI Taxonomy" id="1314777"/>
    <lineage>
        <taxon>Eukaryota</taxon>
        <taxon>Fungi</taxon>
        <taxon>Dikarya</taxon>
        <taxon>Basidiomycota</taxon>
        <taxon>Agaricomycotina</taxon>
        <taxon>Agaricomycetes</taxon>
        <taxon>Sistotremastrales</taxon>
        <taxon>Sistotremastraceae</taxon>
        <taxon>Sertulicium</taxon>
        <taxon>Sertulicium niveocremeum</taxon>
    </lineage>
</organism>
<keyword evidence="2" id="KW-1185">Reference proteome</keyword>
<dbReference type="PANTHER" id="PTHR31047:SF0">
    <property type="entry name" value="MEIOTICALLY UP-REGULATED GENE 157 PROTEIN"/>
    <property type="match status" value="1"/>
</dbReference>
<dbReference type="AlphaFoldDB" id="A0A164Z4N2"/>
<reference evidence="1 2" key="1">
    <citation type="journal article" date="2016" name="Mol. Biol. Evol.">
        <title>Comparative Genomics of Early-Diverging Mushroom-Forming Fungi Provides Insights into the Origins of Lignocellulose Decay Capabilities.</title>
        <authorList>
            <person name="Nagy L.G."/>
            <person name="Riley R."/>
            <person name="Tritt A."/>
            <person name="Adam C."/>
            <person name="Daum C."/>
            <person name="Floudas D."/>
            <person name="Sun H."/>
            <person name="Yadav J.S."/>
            <person name="Pangilinan J."/>
            <person name="Larsson K.H."/>
            <person name="Matsuura K."/>
            <person name="Barry K."/>
            <person name="Labutti K."/>
            <person name="Kuo R."/>
            <person name="Ohm R.A."/>
            <person name="Bhattacharya S.S."/>
            <person name="Shirouzu T."/>
            <person name="Yoshinaga Y."/>
            <person name="Martin F.M."/>
            <person name="Grigoriev I.V."/>
            <person name="Hibbett D.S."/>
        </authorList>
    </citation>
    <scope>NUCLEOTIDE SEQUENCE [LARGE SCALE GENOMIC DNA]</scope>
    <source>
        <strain evidence="1 2">HHB9708</strain>
    </source>
</reference>
<dbReference type="GO" id="GO:0003824">
    <property type="term" value="F:catalytic activity"/>
    <property type="evidence" value="ECO:0007669"/>
    <property type="project" value="UniProtKB-ARBA"/>
</dbReference>
<dbReference type="GO" id="GO:0005975">
    <property type="term" value="P:carbohydrate metabolic process"/>
    <property type="evidence" value="ECO:0007669"/>
    <property type="project" value="InterPro"/>
</dbReference>
<evidence type="ECO:0000313" key="2">
    <source>
        <dbReference type="Proteomes" id="UP000076722"/>
    </source>
</evidence>
<protein>
    <recommendedName>
        <fullName evidence="3">Glycoside hydrolase family 125 protein</fullName>
    </recommendedName>
</protein>
<dbReference type="Pfam" id="PF06824">
    <property type="entry name" value="Glyco_hydro_125"/>
    <property type="match status" value="1"/>
</dbReference>
<sequence>MLNFSRSFSRIVPFINLASIYQTSSSQSAFNVAPDSEAPGCPSYTLYSQSPQGNASSGPLGLPFMRPPPECRTFTSSAVEKVVDDMNKLIANPDLARLFENTFPSTLDTTIKYFNQVGAVSFALRACDSIDVHGICSAQWLRDTTNQLAHYRALLPLDPNLQALVKAIINTEARWIAEYPYCGAFQPPPESGLSPTFNPWAAGVTVNPPVNNLTVFECKYELDSLSGFLKLSRIYWQYTNDLTFANDKWTAAISQMFRVIEEQSQATFDEEFNFISYYNWTGGADSLSPPVNNYGNAEPKAYTGMVGTHHRPSDDLSTFAFLTPANAMLSTELMHQVEILDLIGDSNTSALAREWSARIESAIWDTSIVDGIFAYESNGFGGQYVMDDANVPSLLSLPYLGFLDRSDATYRKTKDILMSRKNPYYAAGAGFVGVGGPHADAWHPWPMSLISAIYGTDDDDEIREMLYMIVNNTSGLGLIHESVSIYNSSSYTRPWFAWANSYFAEMVLDLAERKPHLILKLEQPYRIGMN</sequence>
<accession>A0A164Z4N2</accession>
<dbReference type="PANTHER" id="PTHR31047">
    <property type="entry name" value="MEIOTICALLY UP-REGULATED GENE 157 PROTEIN"/>
    <property type="match status" value="1"/>
</dbReference>